<protein>
    <submittedName>
        <fullName evidence="1">Unannotated protein</fullName>
    </submittedName>
</protein>
<dbReference type="InterPro" id="IPR003448">
    <property type="entry name" value="Mopterin_biosynth_MoaE"/>
</dbReference>
<name>A0A6J6EAT4_9ZZZZ</name>
<reference evidence="1" key="1">
    <citation type="submission" date="2020-05" db="EMBL/GenBank/DDBJ databases">
        <authorList>
            <person name="Chiriac C."/>
            <person name="Salcher M."/>
            <person name="Ghai R."/>
            <person name="Kavagutti S V."/>
        </authorList>
    </citation>
    <scope>NUCLEOTIDE SEQUENCE</scope>
</reference>
<evidence type="ECO:0000313" key="1">
    <source>
        <dbReference type="EMBL" id="CAB4570478.1"/>
    </source>
</evidence>
<sequence>MSNRYDLGVISERTTDEWFAIGDEPLAVGDLYDWAVRSDCGAVVVFSGTVRDHAVEGDEVREGVTHLEYEAYASEVVPTFREIAAEARRRWTDLGRIALHHRTGRIELGESSVIVVVSAPHRPEAFAAARFAIDALKAGSPIWKHETWNGGSDWGTGATAVTPPAMVSTATDEAGA</sequence>
<dbReference type="InterPro" id="IPR036563">
    <property type="entry name" value="MoaE_sf"/>
</dbReference>
<accession>A0A6J6EAT4</accession>
<dbReference type="CDD" id="cd00756">
    <property type="entry name" value="MoaE"/>
    <property type="match status" value="1"/>
</dbReference>
<dbReference type="EMBL" id="CAEZTS010000018">
    <property type="protein sequence ID" value="CAB4570478.1"/>
    <property type="molecule type" value="Genomic_DNA"/>
</dbReference>
<dbReference type="SUPFAM" id="SSF54690">
    <property type="entry name" value="Molybdopterin synthase subunit MoaE"/>
    <property type="match status" value="1"/>
</dbReference>
<proteinExistence type="predicted"/>
<organism evidence="1">
    <name type="scientific">freshwater metagenome</name>
    <dbReference type="NCBI Taxonomy" id="449393"/>
    <lineage>
        <taxon>unclassified sequences</taxon>
        <taxon>metagenomes</taxon>
        <taxon>ecological metagenomes</taxon>
    </lineage>
</organism>
<dbReference type="Pfam" id="PF02391">
    <property type="entry name" value="MoaE"/>
    <property type="match status" value="1"/>
</dbReference>
<dbReference type="Gene3D" id="3.90.1170.40">
    <property type="entry name" value="Molybdopterin biosynthesis MoaE subunit"/>
    <property type="match status" value="1"/>
</dbReference>
<dbReference type="AlphaFoldDB" id="A0A6J6EAT4"/>
<dbReference type="GO" id="GO:0006777">
    <property type="term" value="P:Mo-molybdopterin cofactor biosynthetic process"/>
    <property type="evidence" value="ECO:0007669"/>
    <property type="project" value="InterPro"/>
</dbReference>
<gene>
    <name evidence="1" type="ORF">UFOPK1722_00344</name>
</gene>
<dbReference type="PANTHER" id="PTHR23404">
    <property type="entry name" value="MOLYBDOPTERIN SYNTHASE RELATED"/>
    <property type="match status" value="1"/>
</dbReference>